<dbReference type="Proteomes" id="UP000214747">
    <property type="component" value="Unassembled WGS sequence"/>
</dbReference>
<dbReference type="Pfam" id="PF09604">
    <property type="entry name" value="Potass_KdpF"/>
    <property type="match status" value="1"/>
</dbReference>
<dbReference type="GO" id="GO:0008556">
    <property type="term" value="F:P-type potassium transmembrane transporter activity"/>
    <property type="evidence" value="ECO:0007669"/>
    <property type="project" value="InterPro"/>
</dbReference>
<gene>
    <name evidence="1" type="primary">kdpF</name>
    <name evidence="1" type="ORF">CEJ45_13755</name>
</gene>
<evidence type="ECO:0000313" key="2">
    <source>
        <dbReference type="Proteomes" id="UP000214747"/>
    </source>
</evidence>
<dbReference type="RefSeq" id="WP_088755657.1">
    <property type="nucleotide sequence ID" value="NZ_JARJFG010000007.1"/>
</dbReference>
<comment type="caution">
    <text evidence="1">The sequence shown here is derived from an EMBL/GenBank/DDBJ whole genome shotgun (WGS) entry which is preliminary data.</text>
</comment>
<proteinExistence type="predicted"/>
<keyword evidence="2" id="KW-1185">Reference proteome</keyword>
<evidence type="ECO:0000313" key="1">
    <source>
        <dbReference type="EMBL" id="OWY34052.1"/>
    </source>
</evidence>
<dbReference type="AlphaFoldDB" id="A0A225SSH2"/>
<reference evidence="1 2" key="1">
    <citation type="journal article" date="2010" name="Int. J. Syst. Evol. Microbiol.">
        <title>Reclassification of Herbaspirillum putei as a later heterotypic synonym of Herbaspirillum huttiense, with the description of H. huttiense subsp. huttiense subsp. nov. and H. huttiense subsp. putei subsp. nov., comb. nov., and description of Herbaspirillum aquaticum sp. nov.</title>
        <authorList>
            <person name="Dobritsa A.P."/>
            <person name="Reddy M.C."/>
            <person name="Samadpour M."/>
        </authorList>
    </citation>
    <scope>NUCLEOTIDE SEQUENCE [LARGE SCALE GENOMIC DNA]</scope>
    <source>
        <strain evidence="1 2">IEH 4430</strain>
    </source>
</reference>
<sequence length="29" mass="3267">MNLMTLLGLVVSIALLLYLVYALIKPEDF</sequence>
<dbReference type="InterPro" id="IPR011726">
    <property type="entry name" value="KdpF"/>
</dbReference>
<protein>
    <submittedName>
        <fullName evidence="1">K(+)-transporting ATPase subunit F</fullName>
    </submittedName>
</protein>
<dbReference type="GO" id="GO:0005886">
    <property type="term" value="C:plasma membrane"/>
    <property type="evidence" value="ECO:0007669"/>
    <property type="project" value="InterPro"/>
</dbReference>
<dbReference type="NCBIfam" id="TIGR02115">
    <property type="entry name" value="potass_kdpF"/>
    <property type="match status" value="1"/>
</dbReference>
<organism evidence="1 2">
    <name type="scientific">Herbaspirillum aquaticum</name>
    <dbReference type="NCBI Taxonomy" id="568783"/>
    <lineage>
        <taxon>Bacteria</taxon>
        <taxon>Pseudomonadati</taxon>
        <taxon>Pseudomonadota</taxon>
        <taxon>Betaproteobacteria</taxon>
        <taxon>Burkholderiales</taxon>
        <taxon>Oxalobacteraceae</taxon>
        <taxon>Herbaspirillum</taxon>
    </lineage>
</organism>
<name>A0A225SSH2_9BURK</name>
<accession>A0A225SSH2</accession>
<dbReference type="EMBL" id="NJGV01000011">
    <property type="protein sequence ID" value="OWY34052.1"/>
    <property type="molecule type" value="Genomic_DNA"/>
</dbReference>